<dbReference type="UniPathway" id="UPA00665"/>
<evidence type="ECO:0000256" key="3">
    <source>
        <dbReference type="ARBA" id="ARBA00022670"/>
    </source>
</evidence>
<feature type="active site" evidence="9">
    <location>
        <position position="188"/>
    </location>
</feature>
<reference evidence="11 12" key="1">
    <citation type="submission" date="2020-08" db="EMBL/GenBank/DDBJ databases">
        <title>Genomic Encyclopedia of Type Strains, Phase IV (KMG-IV): sequencing the most valuable type-strain genomes for metagenomic binning, comparative biology and taxonomic classification.</title>
        <authorList>
            <person name="Goeker M."/>
        </authorList>
    </citation>
    <scope>NUCLEOTIDE SEQUENCE [LARGE SCALE GENOMIC DNA]</scope>
    <source>
        <strain evidence="11 12">DSM 22548</strain>
    </source>
</reference>
<comment type="similarity">
    <text evidence="1 9 10">Belongs to the peptidase A8 family.</text>
</comment>
<keyword evidence="4 9" id="KW-0812">Transmembrane</keyword>
<gene>
    <name evidence="9" type="primary">lspA</name>
    <name evidence="11" type="ORF">FHS60_002100</name>
</gene>
<keyword evidence="7 9" id="KW-1133">Transmembrane helix</keyword>
<feature type="active site" evidence="9">
    <location>
        <position position="158"/>
    </location>
</feature>
<evidence type="ECO:0000256" key="6">
    <source>
        <dbReference type="ARBA" id="ARBA00022801"/>
    </source>
</evidence>
<dbReference type="NCBIfam" id="NF011369">
    <property type="entry name" value="PRK14788.1"/>
    <property type="match status" value="1"/>
</dbReference>
<dbReference type="EMBL" id="JACICA010000017">
    <property type="protein sequence ID" value="MBB3703609.1"/>
    <property type="molecule type" value="Genomic_DNA"/>
</dbReference>
<keyword evidence="3 9" id="KW-0645">Protease</keyword>
<keyword evidence="2 9" id="KW-1003">Cell membrane</keyword>
<dbReference type="GO" id="GO:0004190">
    <property type="term" value="F:aspartic-type endopeptidase activity"/>
    <property type="evidence" value="ECO:0007669"/>
    <property type="project" value="UniProtKB-UniRule"/>
</dbReference>
<feature type="transmembrane region" description="Helical" evidence="9">
    <location>
        <begin position="15"/>
        <end position="36"/>
    </location>
</feature>
<protein>
    <recommendedName>
        <fullName evidence="9">Lipoprotein signal peptidase</fullName>
        <ecNumber evidence="9">3.4.23.36</ecNumber>
    </recommendedName>
    <alternativeName>
        <fullName evidence="9">Prolipoprotein signal peptidase</fullName>
    </alternativeName>
    <alternativeName>
        <fullName evidence="9">Signal peptidase II</fullName>
        <shortName evidence="9">SPase II</shortName>
    </alternativeName>
</protein>
<dbReference type="Proteomes" id="UP000541425">
    <property type="component" value="Unassembled WGS sequence"/>
</dbReference>
<feature type="transmembrane region" description="Helical" evidence="9">
    <location>
        <begin position="178"/>
        <end position="202"/>
    </location>
</feature>
<organism evidence="11 12">
    <name type="scientific">Alloprevotella rava</name>
    <dbReference type="NCBI Taxonomy" id="671218"/>
    <lineage>
        <taxon>Bacteria</taxon>
        <taxon>Pseudomonadati</taxon>
        <taxon>Bacteroidota</taxon>
        <taxon>Bacteroidia</taxon>
        <taxon>Bacteroidales</taxon>
        <taxon>Prevotellaceae</taxon>
        <taxon>Alloprevotella</taxon>
    </lineage>
</organism>
<feature type="transmembrane region" description="Helical" evidence="9">
    <location>
        <begin position="62"/>
        <end position="89"/>
    </location>
</feature>
<comment type="function">
    <text evidence="9">This protein specifically catalyzes the removal of signal peptides from prolipoproteins.</text>
</comment>
<sequence length="213" mass="24356">MDTTTQKQASTRKRWMVATAIILFVLIVDQIIKYLVKTNMQLHDHIDITSWFQILFTENKGMAYGMAFSGTWLLTIFRLITIIPLFWILTRIIKKHLPMGLVVCLSMIIAGAIGNIIDNCLYGLIFTESYPESLGMPIAHVVPLGQGYGHFLDGKVVDMFYFPLFTWPQWVPILGGKVFFNAIFNFADSSISCGAITLLLFYSRFFHIKQKEE</sequence>
<dbReference type="AlphaFoldDB" id="A0A7W5UXY1"/>
<name>A0A7W5UXY1_9BACT</name>
<comment type="pathway">
    <text evidence="9">Protein modification; lipoprotein biosynthesis (signal peptide cleavage).</text>
</comment>
<comment type="subcellular location">
    <subcellularLocation>
        <location evidence="9">Cell membrane</location>
        <topology evidence="9">Multi-pass membrane protein</topology>
    </subcellularLocation>
</comment>
<comment type="caution">
    <text evidence="11">The sequence shown here is derived from an EMBL/GenBank/DDBJ whole genome shotgun (WGS) entry which is preliminary data.</text>
</comment>
<comment type="catalytic activity">
    <reaction evidence="9">
        <text>Release of signal peptides from bacterial membrane prolipoproteins. Hydrolyzes -Xaa-Yaa-Zaa-|-(S,diacylglyceryl)Cys-, in which Xaa is hydrophobic (preferably Leu), and Yaa (Ala or Ser) and Zaa (Gly or Ala) have small, neutral side chains.</text>
        <dbReference type="EC" id="3.4.23.36"/>
    </reaction>
</comment>
<evidence type="ECO:0000256" key="4">
    <source>
        <dbReference type="ARBA" id="ARBA00022692"/>
    </source>
</evidence>
<evidence type="ECO:0000256" key="10">
    <source>
        <dbReference type="RuleBase" id="RU004181"/>
    </source>
</evidence>
<feature type="transmembrane region" description="Helical" evidence="9">
    <location>
        <begin position="101"/>
        <end position="125"/>
    </location>
</feature>
<dbReference type="Pfam" id="PF01252">
    <property type="entry name" value="Peptidase_A8"/>
    <property type="match status" value="1"/>
</dbReference>
<evidence type="ECO:0000313" key="11">
    <source>
        <dbReference type="EMBL" id="MBB3703609.1"/>
    </source>
</evidence>
<dbReference type="PRINTS" id="PR00781">
    <property type="entry name" value="LIPOSIGPTASE"/>
</dbReference>
<evidence type="ECO:0000256" key="2">
    <source>
        <dbReference type="ARBA" id="ARBA00022475"/>
    </source>
</evidence>
<dbReference type="GO" id="GO:0006508">
    <property type="term" value="P:proteolysis"/>
    <property type="evidence" value="ECO:0007669"/>
    <property type="project" value="UniProtKB-KW"/>
</dbReference>
<evidence type="ECO:0000256" key="1">
    <source>
        <dbReference type="ARBA" id="ARBA00006139"/>
    </source>
</evidence>
<evidence type="ECO:0000256" key="7">
    <source>
        <dbReference type="ARBA" id="ARBA00022989"/>
    </source>
</evidence>
<evidence type="ECO:0000256" key="8">
    <source>
        <dbReference type="ARBA" id="ARBA00023136"/>
    </source>
</evidence>
<evidence type="ECO:0000256" key="5">
    <source>
        <dbReference type="ARBA" id="ARBA00022750"/>
    </source>
</evidence>
<evidence type="ECO:0000256" key="9">
    <source>
        <dbReference type="HAMAP-Rule" id="MF_00161"/>
    </source>
</evidence>
<dbReference type="GO" id="GO:0005886">
    <property type="term" value="C:plasma membrane"/>
    <property type="evidence" value="ECO:0007669"/>
    <property type="project" value="UniProtKB-SubCell"/>
</dbReference>
<evidence type="ECO:0000313" key="12">
    <source>
        <dbReference type="Proteomes" id="UP000541425"/>
    </source>
</evidence>
<dbReference type="InterPro" id="IPR001872">
    <property type="entry name" value="Peptidase_A8"/>
</dbReference>
<proteinExistence type="inferred from homology"/>
<accession>A0A7W5UXY1</accession>
<dbReference type="HAMAP" id="MF_00161">
    <property type="entry name" value="LspA"/>
    <property type="match status" value="1"/>
</dbReference>
<dbReference type="PANTHER" id="PTHR33695">
    <property type="entry name" value="LIPOPROTEIN SIGNAL PEPTIDASE"/>
    <property type="match status" value="1"/>
</dbReference>
<dbReference type="EC" id="3.4.23.36" evidence="9"/>
<dbReference type="RefSeq" id="WP_183698042.1">
    <property type="nucleotide sequence ID" value="NZ_JACICA010000017.1"/>
</dbReference>
<keyword evidence="6 9" id="KW-0378">Hydrolase</keyword>
<keyword evidence="5 9" id="KW-0064">Aspartyl protease</keyword>
<dbReference type="PANTHER" id="PTHR33695:SF1">
    <property type="entry name" value="LIPOPROTEIN SIGNAL PEPTIDASE"/>
    <property type="match status" value="1"/>
</dbReference>
<keyword evidence="8 9" id="KW-0472">Membrane</keyword>